<dbReference type="Proteomes" id="UP001146120">
    <property type="component" value="Unassembled WGS sequence"/>
</dbReference>
<evidence type="ECO:0000313" key="4">
    <source>
        <dbReference type="EMBL" id="DAZ96701.1"/>
    </source>
</evidence>
<gene>
    <name evidence="4" type="ORF">N0F65_009168</name>
</gene>
<evidence type="ECO:0000256" key="1">
    <source>
        <dbReference type="ARBA" id="ARBA00023002"/>
    </source>
</evidence>
<feature type="compositionally biased region" description="Polar residues" evidence="2">
    <location>
        <begin position="243"/>
        <end position="255"/>
    </location>
</feature>
<evidence type="ECO:0000256" key="2">
    <source>
        <dbReference type="SAM" id="MobiDB-lite"/>
    </source>
</evidence>
<dbReference type="Gene3D" id="3.30.9.10">
    <property type="entry name" value="D-Amino Acid Oxidase, subunit A, domain 2"/>
    <property type="match status" value="1"/>
</dbReference>
<feature type="compositionally biased region" description="Low complexity" evidence="2">
    <location>
        <begin position="9"/>
        <end position="35"/>
    </location>
</feature>
<keyword evidence="5" id="KW-1185">Reference proteome</keyword>
<evidence type="ECO:0000259" key="3">
    <source>
        <dbReference type="Pfam" id="PF01266"/>
    </source>
</evidence>
<feature type="compositionally biased region" description="Polar residues" evidence="2">
    <location>
        <begin position="263"/>
        <end position="280"/>
    </location>
</feature>
<dbReference type="SUPFAM" id="SSF51905">
    <property type="entry name" value="FAD/NAD(P)-binding domain"/>
    <property type="match status" value="1"/>
</dbReference>
<dbReference type="GO" id="GO:0005737">
    <property type="term" value="C:cytoplasm"/>
    <property type="evidence" value="ECO:0007669"/>
    <property type="project" value="TreeGrafter"/>
</dbReference>
<dbReference type="InterPro" id="IPR006076">
    <property type="entry name" value="FAD-dep_OxRdtase"/>
</dbReference>
<keyword evidence="1" id="KW-0560">Oxidoreductase</keyword>
<dbReference type="GO" id="GO:0016491">
    <property type="term" value="F:oxidoreductase activity"/>
    <property type="evidence" value="ECO:0007669"/>
    <property type="project" value="UniProtKB-KW"/>
</dbReference>
<accession>A0AAV2YSK4</accession>
<dbReference type="PANTHER" id="PTHR13847">
    <property type="entry name" value="SARCOSINE DEHYDROGENASE-RELATED"/>
    <property type="match status" value="1"/>
</dbReference>
<comment type="caution">
    <text evidence="4">The sequence shown here is derived from an EMBL/GenBank/DDBJ whole genome shotgun (WGS) entry which is preliminary data.</text>
</comment>
<feature type="region of interest" description="Disordered" evidence="2">
    <location>
        <begin position="1"/>
        <end position="87"/>
    </location>
</feature>
<dbReference type="EMBL" id="DAKRPA010000159">
    <property type="protein sequence ID" value="DAZ96701.1"/>
    <property type="molecule type" value="Genomic_DNA"/>
</dbReference>
<evidence type="ECO:0000313" key="5">
    <source>
        <dbReference type="Proteomes" id="UP001146120"/>
    </source>
</evidence>
<reference evidence="4" key="2">
    <citation type="journal article" date="2023" name="Microbiol Resour">
        <title>Decontamination and Annotation of the Draft Genome Sequence of the Oomycete Lagenidium giganteum ARSEF 373.</title>
        <authorList>
            <person name="Morgan W.R."/>
            <person name="Tartar A."/>
        </authorList>
    </citation>
    <scope>NUCLEOTIDE SEQUENCE</scope>
    <source>
        <strain evidence="4">ARSEF 373</strain>
    </source>
</reference>
<feature type="compositionally biased region" description="Low complexity" evidence="2">
    <location>
        <begin position="55"/>
        <end position="85"/>
    </location>
</feature>
<feature type="domain" description="FAD dependent oxidoreductase" evidence="3">
    <location>
        <begin position="155"/>
        <end position="620"/>
    </location>
</feature>
<proteinExistence type="predicted"/>
<dbReference type="Pfam" id="PF01266">
    <property type="entry name" value="DAO"/>
    <property type="match status" value="1"/>
</dbReference>
<dbReference type="Gene3D" id="3.50.50.60">
    <property type="entry name" value="FAD/NAD(P)-binding domain"/>
    <property type="match status" value="2"/>
</dbReference>
<reference evidence="4" key="1">
    <citation type="submission" date="2022-11" db="EMBL/GenBank/DDBJ databases">
        <authorList>
            <person name="Morgan W.R."/>
            <person name="Tartar A."/>
        </authorList>
    </citation>
    <scope>NUCLEOTIDE SEQUENCE</scope>
    <source>
        <strain evidence="4">ARSEF 373</strain>
    </source>
</reference>
<dbReference type="AlphaFoldDB" id="A0AAV2YSK4"/>
<feature type="region of interest" description="Disordered" evidence="2">
    <location>
        <begin position="243"/>
        <end position="280"/>
    </location>
</feature>
<sequence length="643" mass="69162">MAEQHADATHASTSASARASASASVSASDSNSGAGKAAPTLSTAPRRLRLDSLGSTSTSIASDKTTTSSSSSASLTAPTGLATPAPRASVPVADLPLHLRDLEVVSATKTTASVDAAIEKGRAPPLSTAANRKLPLLPEHVKMEPSVGGRPPSKRVIVCGAGIIGLTTCYYLAKQGHEVLCVEKESAVGTQVSYCNGAFLDPALYSSWADFGLLRRAKAARGGAPTTRATIYTQLEQSGLNQSTLEQSTVDTSNGPAAAAGELQSSQMSTASRATSGNSRSGCFAGKPVKIEFSALRDPHFWKWGFQFLMNCKRTRADEHSRTIRELGFYSMLKLRELQLQNRKEDLEMDQTAKGTIEVFRHTAEYDAVLASDRRRHLDELGMELTPLNHIEAKNLEPSLLPEVYEPGALLSSFGTNGDVHKMCQALYKLCSREGVMFRFNTDVQDILTDGKQVVALQTRRGSLIEGDEFVLALGNGTAPLAKRAGISLSIYPVKGYIISVPVNEGFKAPLYNIYAGGHALISPLGNMLRISGGVDFSKQRPANQSNQRRFDWLLSQAKMLFPEGYLNVDQMKTHTCWRPVTADDVPLIGRTRISNLYVNAGHGSKGWTMSFGAAALLADEITGVRPQLDISKFNPHRFGIFG</sequence>
<organism evidence="4 5">
    <name type="scientific">Lagenidium giganteum</name>
    <dbReference type="NCBI Taxonomy" id="4803"/>
    <lineage>
        <taxon>Eukaryota</taxon>
        <taxon>Sar</taxon>
        <taxon>Stramenopiles</taxon>
        <taxon>Oomycota</taxon>
        <taxon>Peronosporomycetes</taxon>
        <taxon>Pythiales</taxon>
        <taxon>Pythiaceae</taxon>
    </lineage>
</organism>
<protein>
    <recommendedName>
        <fullName evidence="3">FAD dependent oxidoreductase domain-containing protein</fullName>
    </recommendedName>
</protein>
<dbReference type="InterPro" id="IPR036188">
    <property type="entry name" value="FAD/NAD-bd_sf"/>
</dbReference>
<name>A0AAV2YSK4_9STRA</name>
<dbReference type="PANTHER" id="PTHR13847:SF289">
    <property type="entry name" value="GLYCINE OXIDASE"/>
    <property type="match status" value="1"/>
</dbReference>